<dbReference type="SUPFAM" id="SSF51011">
    <property type="entry name" value="Glycosyl hydrolase domain"/>
    <property type="match status" value="1"/>
</dbReference>
<dbReference type="Gene3D" id="2.60.40.1180">
    <property type="entry name" value="Golgi alpha-mannosidase II"/>
    <property type="match status" value="1"/>
</dbReference>
<evidence type="ECO:0000256" key="3">
    <source>
        <dbReference type="ARBA" id="ARBA00023295"/>
    </source>
</evidence>
<sequence>MTFETDAAGERLPNGERRRWWKEAVVYQVYPRSFADSDGDGVGDIRGIVDRVGHLDDLGVDVVWLNPVYESPQADNGYDIADYRAIDEQYGTMADWEELLDTLHDHDIRLIMDLVVNHTSDEHDWFQNALTSRDADYRDYYVWREGRDAAEVDETYDVGPDGEVPPNDWESFFGGPAWAYHEATGEWYLHLFDRKQPDLNWENPDVRDDVFEMMNWWIEKGIDGFRMDVINLVSKPEGLPSTDPEAGIRTIDRVTNGPRVHEFLGEMRDRVLDRGFLTVGEMIGDPLPVEHARRYVSPGPDGDGLSMLFHFEHVLLDRGERIWETADWDLTDLKAVFDRWQAAFADEGWNSLYLNNHDQPRMVSRFGNDGEYRRESAKLLGTLLHTLRGTPYVYQGEELGMTNYPFESLDDFRDVGTLNPVRTALDRGVVESFDAVKEALRANSRDNARTPVQWSDEEHAGFSDAEPWISVNPNYGEVNAEAERADEDSVYHYYRRLVEFRHENDVVVYGDYDPLTPDHESLWAYTRTLGDERLFVVLNFADEATTYDAPAELVGDATLALGNYDADDGVDETLDLRPWEARVYRAR</sequence>
<dbReference type="SMART" id="SM00642">
    <property type="entry name" value="Aamy"/>
    <property type="match status" value="1"/>
</dbReference>
<dbReference type="EMBL" id="FOYT01000001">
    <property type="protein sequence ID" value="SFR42985.1"/>
    <property type="molecule type" value="Genomic_DNA"/>
</dbReference>
<dbReference type="Pfam" id="PF00128">
    <property type="entry name" value="Alpha-amylase"/>
    <property type="match status" value="1"/>
</dbReference>
<comment type="similarity">
    <text evidence="1">Belongs to the glycosyl hydrolase 13 family.</text>
</comment>
<keyword evidence="3" id="KW-0326">Glycosidase</keyword>
<dbReference type="PANTHER" id="PTHR10357:SF179">
    <property type="entry name" value="NEUTRAL AND BASIC AMINO ACID TRANSPORT PROTEIN RBAT"/>
    <property type="match status" value="1"/>
</dbReference>
<dbReference type="FunFam" id="3.90.400.10:FF:000002">
    <property type="entry name" value="Sucrose isomerase"/>
    <property type="match status" value="1"/>
</dbReference>
<dbReference type="NCBIfam" id="NF008183">
    <property type="entry name" value="PRK10933.1"/>
    <property type="match status" value="1"/>
</dbReference>
<dbReference type="GO" id="GO:0004556">
    <property type="term" value="F:alpha-amylase activity"/>
    <property type="evidence" value="ECO:0007669"/>
    <property type="project" value="TreeGrafter"/>
</dbReference>
<protein>
    <submittedName>
        <fullName evidence="5">Oligo-1,6-glucosidase</fullName>
    </submittedName>
</protein>
<dbReference type="OrthoDB" id="18347at2157"/>
<gene>
    <name evidence="5" type="ORF">SAMN04487947_1335</name>
</gene>
<reference evidence="6" key="1">
    <citation type="submission" date="2016-10" db="EMBL/GenBank/DDBJ databases">
        <authorList>
            <person name="Varghese N."/>
            <person name="Submissions S."/>
        </authorList>
    </citation>
    <scope>NUCLEOTIDE SEQUENCE [LARGE SCALE GENOMIC DNA]</scope>
    <source>
        <strain evidence="6">CGMCC 1.7736</strain>
    </source>
</reference>
<dbReference type="GO" id="GO:0009313">
    <property type="term" value="P:oligosaccharide catabolic process"/>
    <property type="evidence" value="ECO:0007669"/>
    <property type="project" value="TreeGrafter"/>
</dbReference>
<name>A0A1I6GL92_9EURY</name>
<dbReference type="FunFam" id="2.60.40.1180:FF:000007">
    <property type="entry name" value="Sucrose isomerase"/>
    <property type="match status" value="1"/>
</dbReference>
<proteinExistence type="inferred from homology"/>
<dbReference type="InterPro" id="IPR006047">
    <property type="entry name" value="GH13_cat_dom"/>
</dbReference>
<organism evidence="5 6">
    <name type="scientific">Halogeometricum rufum</name>
    <dbReference type="NCBI Taxonomy" id="553469"/>
    <lineage>
        <taxon>Archaea</taxon>
        <taxon>Methanobacteriati</taxon>
        <taxon>Methanobacteriota</taxon>
        <taxon>Stenosarchaea group</taxon>
        <taxon>Halobacteria</taxon>
        <taxon>Halobacteriales</taxon>
        <taxon>Haloferacaceae</taxon>
        <taxon>Halogeometricum</taxon>
    </lineage>
</organism>
<dbReference type="Gene3D" id="3.20.20.80">
    <property type="entry name" value="Glycosidases"/>
    <property type="match status" value="1"/>
</dbReference>
<dbReference type="PANTHER" id="PTHR10357">
    <property type="entry name" value="ALPHA-AMYLASE FAMILY MEMBER"/>
    <property type="match status" value="1"/>
</dbReference>
<evidence type="ECO:0000256" key="2">
    <source>
        <dbReference type="ARBA" id="ARBA00022801"/>
    </source>
</evidence>
<evidence type="ECO:0000313" key="5">
    <source>
        <dbReference type="EMBL" id="SFR42985.1"/>
    </source>
</evidence>
<dbReference type="InterPro" id="IPR017853">
    <property type="entry name" value="GH"/>
</dbReference>
<dbReference type="InterPro" id="IPR056300">
    <property type="entry name" value="SusG-like_C"/>
</dbReference>
<dbReference type="InterPro" id="IPR045857">
    <property type="entry name" value="O16G_dom_2"/>
</dbReference>
<dbReference type="AlphaFoldDB" id="A0A1I6GL92"/>
<feature type="domain" description="Glycosyl hydrolase family 13 catalytic" evidence="4">
    <location>
        <begin position="28"/>
        <end position="445"/>
    </location>
</feature>
<dbReference type="Proteomes" id="UP000198531">
    <property type="component" value="Unassembled WGS sequence"/>
</dbReference>
<dbReference type="Gene3D" id="3.90.400.10">
    <property type="entry name" value="Oligo-1,6-glucosidase, Domain 2"/>
    <property type="match status" value="1"/>
</dbReference>
<keyword evidence="2" id="KW-0378">Hydrolase</keyword>
<dbReference type="Pfam" id="PF23915">
    <property type="entry name" value="SusG_C"/>
    <property type="match status" value="1"/>
</dbReference>
<evidence type="ECO:0000256" key="1">
    <source>
        <dbReference type="ARBA" id="ARBA00008061"/>
    </source>
</evidence>
<evidence type="ECO:0000313" key="6">
    <source>
        <dbReference type="Proteomes" id="UP000198531"/>
    </source>
</evidence>
<dbReference type="InterPro" id="IPR013780">
    <property type="entry name" value="Glyco_hydro_b"/>
</dbReference>
<dbReference type="STRING" id="553469.SAMN04487947_1335"/>
<dbReference type="SUPFAM" id="SSF51445">
    <property type="entry name" value="(Trans)glycosidases"/>
    <property type="match status" value="1"/>
</dbReference>
<dbReference type="RefSeq" id="WP_089805752.1">
    <property type="nucleotide sequence ID" value="NZ_FOYT01000001.1"/>
</dbReference>
<evidence type="ECO:0000259" key="4">
    <source>
        <dbReference type="SMART" id="SM00642"/>
    </source>
</evidence>
<accession>A0A1I6GL92</accession>
<dbReference type="CDD" id="cd11333">
    <property type="entry name" value="AmyAc_SI_OligoGlu_DGase"/>
    <property type="match status" value="1"/>
</dbReference>
<dbReference type="FunFam" id="3.20.20.80:FF:000064">
    <property type="entry name" value="Oligo-1,6-glucosidase"/>
    <property type="match status" value="1"/>
</dbReference>
<keyword evidence="6" id="KW-1185">Reference proteome</keyword>